<proteinExistence type="predicted"/>
<evidence type="ECO:0000313" key="3">
    <source>
        <dbReference type="Proteomes" id="UP001632038"/>
    </source>
</evidence>
<sequence>MAVARAQVRGFCKRWFSGGVSIPRTRVSSSQITDHDNDKFRFLDAVEGTPWPDSPFNRWDVFIKRSCLKGATQEEKMNFYVKTAAQILLSSEEEAKERIYKITADCSFDGFGLQIAFSRMYNFEGLRSIIDKKNLEIPVQSCWLTQGAVCFNEGELIRWSLISKRREKGRIPLPIPDAETESDVEE</sequence>
<feature type="domain" description="MORF/ORRM1/DAG-like MORF" evidence="1">
    <location>
        <begin position="57"/>
        <end position="128"/>
    </location>
</feature>
<accession>A0ABD3EGH2</accession>
<comment type="caution">
    <text evidence="2">The sequence shown here is derived from an EMBL/GenBank/DDBJ whole genome shotgun (WGS) entry which is preliminary data.</text>
</comment>
<evidence type="ECO:0000313" key="2">
    <source>
        <dbReference type="EMBL" id="KAL3653522.1"/>
    </source>
</evidence>
<name>A0ABD3EGH2_9LAMI</name>
<dbReference type="Proteomes" id="UP001632038">
    <property type="component" value="Unassembled WGS sequence"/>
</dbReference>
<evidence type="ECO:0000259" key="1">
    <source>
        <dbReference type="Pfam" id="PF21864"/>
    </source>
</evidence>
<keyword evidence="3" id="KW-1185">Reference proteome</keyword>
<gene>
    <name evidence="2" type="ORF">CASFOL_003203</name>
</gene>
<reference evidence="3" key="1">
    <citation type="journal article" date="2024" name="IScience">
        <title>Strigolactones Initiate the Formation of Haustorium-like Structures in Castilleja.</title>
        <authorList>
            <person name="Buerger M."/>
            <person name="Peterson D."/>
            <person name="Chory J."/>
        </authorList>
    </citation>
    <scope>NUCLEOTIDE SEQUENCE [LARGE SCALE GENOMIC DNA]</scope>
</reference>
<dbReference type="Pfam" id="PF21864">
    <property type="entry name" value="MORF_dom"/>
    <property type="match status" value="1"/>
</dbReference>
<protein>
    <recommendedName>
        <fullName evidence="1">MORF/ORRM1/DAG-like MORF domain-containing protein</fullName>
    </recommendedName>
</protein>
<organism evidence="2 3">
    <name type="scientific">Castilleja foliolosa</name>
    <dbReference type="NCBI Taxonomy" id="1961234"/>
    <lineage>
        <taxon>Eukaryota</taxon>
        <taxon>Viridiplantae</taxon>
        <taxon>Streptophyta</taxon>
        <taxon>Embryophyta</taxon>
        <taxon>Tracheophyta</taxon>
        <taxon>Spermatophyta</taxon>
        <taxon>Magnoliopsida</taxon>
        <taxon>eudicotyledons</taxon>
        <taxon>Gunneridae</taxon>
        <taxon>Pentapetalae</taxon>
        <taxon>asterids</taxon>
        <taxon>lamiids</taxon>
        <taxon>Lamiales</taxon>
        <taxon>Orobanchaceae</taxon>
        <taxon>Pedicularideae</taxon>
        <taxon>Castillejinae</taxon>
        <taxon>Castilleja</taxon>
    </lineage>
</organism>
<dbReference type="InterPro" id="IPR054059">
    <property type="entry name" value="MORF/ORRM1/DAG-like_MORF"/>
</dbReference>
<dbReference type="AlphaFoldDB" id="A0ABD3EGH2"/>
<dbReference type="EMBL" id="JAVIJP010000005">
    <property type="protein sequence ID" value="KAL3653522.1"/>
    <property type="molecule type" value="Genomic_DNA"/>
</dbReference>